<dbReference type="AlphaFoldDB" id="Q7WYL4"/>
<reference evidence="2" key="1">
    <citation type="submission" date="2003-06" db="EMBL/GenBank/DDBJ databases">
        <title>Nucleotide sequence and replication properties of Bacillus sphaericus cryptic plasmid pLG.</title>
        <authorList>
            <person name="Liang J."/>
            <person name="Yuan Z."/>
            <person name="Yang Y."/>
            <person name="Xue J."/>
            <person name="Berry C."/>
            <person name="Cai Q."/>
        </authorList>
    </citation>
    <scope>NUCLEOTIDE SEQUENCE</scope>
    <source>
        <plasmid evidence="2">pLG</plasmid>
    </source>
</reference>
<protein>
    <submittedName>
        <fullName evidence="2">LP1G.20</fullName>
    </submittedName>
</protein>
<keyword evidence="1" id="KW-1133">Transmembrane helix</keyword>
<dbReference type="EMBL" id="AY325804">
    <property type="protein sequence ID" value="AAP86234.1"/>
    <property type="molecule type" value="Genomic_DNA"/>
</dbReference>
<organism evidence="2">
    <name type="scientific">Lysinibacillus sphaericus</name>
    <name type="common">Bacillus sphaericus</name>
    <dbReference type="NCBI Taxonomy" id="1421"/>
    <lineage>
        <taxon>Bacteria</taxon>
        <taxon>Bacillati</taxon>
        <taxon>Bacillota</taxon>
        <taxon>Bacilli</taxon>
        <taxon>Bacillales</taxon>
        <taxon>Bacillaceae</taxon>
        <taxon>Lysinibacillus</taxon>
    </lineage>
</organism>
<accession>Q7WYL4</accession>
<name>Q7WYL4_LYSSH</name>
<feature type="transmembrane region" description="Helical" evidence="1">
    <location>
        <begin position="44"/>
        <end position="62"/>
    </location>
</feature>
<keyword evidence="2" id="KW-0614">Plasmid</keyword>
<evidence type="ECO:0000256" key="1">
    <source>
        <dbReference type="SAM" id="Phobius"/>
    </source>
</evidence>
<evidence type="ECO:0000313" key="2">
    <source>
        <dbReference type="EMBL" id="AAP86234.1"/>
    </source>
</evidence>
<keyword evidence="1" id="KW-0472">Membrane</keyword>
<reference evidence="2" key="2">
    <citation type="journal article" date="2007" name="Plasmid">
        <title>Characterization of a cryptic plasmid from Bacillus sphaericus strain LP1-G.</title>
        <authorList>
            <person name="Wu E."/>
            <person name="Jun L."/>
            <person name="Yuan Y."/>
            <person name="Yan J."/>
            <person name="Berry C."/>
            <person name="Yuan Z."/>
        </authorList>
    </citation>
    <scope>NUCLEOTIDE SEQUENCE</scope>
    <source>
        <plasmid evidence="2">pLG</plasmid>
    </source>
</reference>
<sequence>MCSYSLFLRVLGLFFEMSEASFFFLDTIRNYFGTKSVRIVGLNLLIHKGFRWFICIFFRILFHKKRLVLNSVML</sequence>
<geneLocation type="plasmid" evidence="2">
    <name>pLG</name>
</geneLocation>
<proteinExistence type="predicted"/>
<keyword evidence="1" id="KW-0812">Transmembrane</keyword>